<dbReference type="Proteomes" id="UP000789525">
    <property type="component" value="Unassembled WGS sequence"/>
</dbReference>
<organism evidence="1 2">
    <name type="scientific">Acaulospora colombiana</name>
    <dbReference type="NCBI Taxonomy" id="27376"/>
    <lineage>
        <taxon>Eukaryota</taxon>
        <taxon>Fungi</taxon>
        <taxon>Fungi incertae sedis</taxon>
        <taxon>Mucoromycota</taxon>
        <taxon>Glomeromycotina</taxon>
        <taxon>Glomeromycetes</taxon>
        <taxon>Diversisporales</taxon>
        <taxon>Acaulosporaceae</taxon>
        <taxon>Acaulospora</taxon>
    </lineage>
</organism>
<comment type="caution">
    <text evidence="1">The sequence shown here is derived from an EMBL/GenBank/DDBJ whole genome shotgun (WGS) entry which is preliminary data.</text>
</comment>
<protein>
    <submittedName>
        <fullName evidence="1">3575_t:CDS:1</fullName>
    </submittedName>
</protein>
<reference evidence="1" key="1">
    <citation type="submission" date="2021-06" db="EMBL/GenBank/DDBJ databases">
        <authorList>
            <person name="Kallberg Y."/>
            <person name="Tangrot J."/>
            <person name="Rosling A."/>
        </authorList>
    </citation>
    <scope>NUCLEOTIDE SEQUENCE</scope>
    <source>
        <strain evidence="1">CL356</strain>
    </source>
</reference>
<name>A0ACA9KV40_9GLOM</name>
<gene>
    <name evidence="1" type="ORF">ACOLOM_LOCUS2555</name>
</gene>
<keyword evidence="2" id="KW-1185">Reference proteome</keyword>
<proteinExistence type="predicted"/>
<evidence type="ECO:0000313" key="2">
    <source>
        <dbReference type="Proteomes" id="UP000789525"/>
    </source>
</evidence>
<accession>A0ACA9KV40</accession>
<evidence type="ECO:0000313" key="1">
    <source>
        <dbReference type="EMBL" id="CAG8495280.1"/>
    </source>
</evidence>
<sequence length="359" mass="41289">MTHSKFNNNLGPSSAFEQKSRQDDRIGSPPKSPVFQKNLSDLQEIISTVFQSFHGCKITTSDEYLQEKLSKITHEDGIFYIATVQSIQHNDQIKSHAENIINYIQKTRSLATTAGRRPVPKELIRDSMDIKESVRGLRNDYDGVLRRLRIIQEELRKRKCDISKRIDEIPFYESQVYMYRKKSKLHFIRSKNLFLFGGGMIFGALLIVMCALGDANESIIIPINLTMLGLGLLLIMVGLAFKATSYLHIRKSDLIDEEIEYTNKLSETTNDQETRMIELNLIDIIFQLKIILAYWKKCLSNLENLMVELGHGDHILSERIEEVWLNIKDQCEIYNRIIGEILDQVDSVQGRQVTTTSVS</sequence>
<dbReference type="EMBL" id="CAJVPT010003391">
    <property type="protein sequence ID" value="CAG8495280.1"/>
    <property type="molecule type" value="Genomic_DNA"/>
</dbReference>